<accession>A0A183MDP3</accession>
<dbReference type="EMBL" id="UZAI01013195">
    <property type="protein sequence ID" value="VDP10912.1"/>
    <property type="molecule type" value="Genomic_DNA"/>
</dbReference>
<feature type="compositionally biased region" description="Low complexity" evidence="1">
    <location>
        <begin position="115"/>
        <end position="125"/>
    </location>
</feature>
<dbReference type="AlphaFoldDB" id="A0A183MDP3"/>
<gene>
    <name evidence="2" type="ORF">SMRZ_LOCUS14168</name>
</gene>
<evidence type="ECO:0000313" key="3">
    <source>
        <dbReference type="Proteomes" id="UP000277204"/>
    </source>
</evidence>
<reference evidence="2 3" key="1">
    <citation type="submission" date="2018-11" db="EMBL/GenBank/DDBJ databases">
        <authorList>
            <consortium name="Pathogen Informatics"/>
        </authorList>
    </citation>
    <scope>NUCLEOTIDE SEQUENCE [LARGE SCALE GENOMIC DNA]</scope>
    <source>
        <strain evidence="2 3">Zambia</strain>
    </source>
</reference>
<name>A0A183MDP3_9TREM</name>
<evidence type="ECO:0000256" key="1">
    <source>
        <dbReference type="SAM" id="MobiDB-lite"/>
    </source>
</evidence>
<evidence type="ECO:0000313" key="2">
    <source>
        <dbReference type="EMBL" id="VDP10912.1"/>
    </source>
</evidence>
<organism evidence="2 3">
    <name type="scientific">Schistosoma margrebowiei</name>
    <dbReference type="NCBI Taxonomy" id="48269"/>
    <lineage>
        <taxon>Eukaryota</taxon>
        <taxon>Metazoa</taxon>
        <taxon>Spiralia</taxon>
        <taxon>Lophotrochozoa</taxon>
        <taxon>Platyhelminthes</taxon>
        <taxon>Trematoda</taxon>
        <taxon>Digenea</taxon>
        <taxon>Strigeidida</taxon>
        <taxon>Schistosomatoidea</taxon>
        <taxon>Schistosomatidae</taxon>
        <taxon>Schistosoma</taxon>
    </lineage>
</organism>
<dbReference type="Proteomes" id="UP000277204">
    <property type="component" value="Unassembled WGS sequence"/>
</dbReference>
<dbReference type="STRING" id="48269.A0A183MDP3"/>
<protein>
    <submittedName>
        <fullName evidence="2">Uncharacterized protein</fullName>
    </submittedName>
</protein>
<feature type="region of interest" description="Disordered" evidence="1">
    <location>
        <begin position="33"/>
        <end position="56"/>
    </location>
</feature>
<keyword evidence="3" id="KW-1185">Reference proteome</keyword>
<proteinExistence type="predicted"/>
<feature type="region of interest" description="Disordered" evidence="1">
    <location>
        <begin position="70"/>
        <end position="136"/>
    </location>
</feature>
<feature type="compositionally biased region" description="Polar residues" evidence="1">
    <location>
        <begin position="70"/>
        <end position="108"/>
    </location>
</feature>
<sequence>MELLLDTHSVVLKWRESWRRRLSKFVRRAARESCDSEKNSVVDDDNIDDSNNDKLKRTRQVQRLRLGSDYYSSNNQVNQHNRIQSHTSPSTLSSNYQLNRLRSPTKLPSNKLKKQISQSSIISDPHSSKEVSLNYPHDDKDKFQYITNKNMYSSFYSNQ</sequence>